<evidence type="ECO:0000313" key="1">
    <source>
        <dbReference type="EMBL" id="MTD55088.1"/>
    </source>
</evidence>
<dbReference type="OrthoDB" id="163160at2"/>
<name>A0A6N7YT18_9PSEU</name>
<dbReference type="Proteomes" id="UP000440096">
    <property type="component" value="Unassembled WGS sequence"/>
</dbReference>
<organism evidence="1 2">
    <name type="scientific">Amycolatopsis pithecellobii</name>
    <dbReference type="NCBI Taxonomy" id="664692"/>
    <lineage>
        <taxon>Bacteria</taxon>
        <taxon>Bacillati</taxon>
        <taxon>Actinomycetota</taxon>
        <taxon>Actinomycetes</taxon>
        <taxon>Pseudonocardiales</taxon>
        <taxon>Pseudonocardiaceae</taxon>
        <taxon>Amycolatopsis</taxon>
    </lineage>
</organism>
<reference evidence="1 2" key="1">
    <citation type="submission" date="2019-11" db="EMBL/GenBank/DDBJ databases">
        <title>Draft genome of Amycolatopsis RM579.</title>
        <authorList>
            <person name="Duangmal K."/>
            <person name="Mingma R."/>
        </authorList>
    </citation>
    <scope>NUCLEOTIDE SEQUENCE [LARGE SCALE GENOMIC DNA]</scope>
    <source>
        <strain evidence="1 2">RM579</strain>
    </source>
</reference>
<gene>
    <name evidence="1" type="ORF">GKO32_14020</name>
</gene>
<protein>
    <submittedName>
        <fullName evidence="1">Uncharacterized protein</fullName>
    </submittedName>
</protein>
<evidence type="ECO:0000313" key="2">
    <source>
        <dbReference type="Proteomes" id="UP000440096"/>
    </source>
</evidence>
<dbReference type="EMBL" id="WMBA01000017">
    <property type="protein sequence ID" value="MTD55088.1"/>
    <property type="molecule type" value="Genomic_DNA"/>
</dbReference>
<proteinExistence type="predicted"/>
<dbReference type="InterPro" id="IPR011008">
    <property type="entry name" value="Dimeric_a/b-barrel"/>
</dbReference>
<dbReference type="SUPFAM" id="SSF54909">
    <property type="entry name" value="Dimeric alpha+beta barrel"/>
    <property type="match status" value="1"/>
</dbReference>
<keyword evidence="2" id="KW-1185">Reference proteome</keyword>
<sequence>MFARVITAQAGTEGFDGAVRLAEQQLPGARQMPGFKGYYLLTDAETGKVVIISLCPVSGRRAFRRRDLRH</sequence>
<comment type="caution">
    <text evidence="1">The sequence shown here is derived from an EMBL/GenBank/DDBJ whole genome shotgun (WGS) entry which is preliminary data.</text>
</comment>
<accession>A0A6N7YT18</accession>
<dbReference type="AlphaFoldDB" id="A0A6N7YT18"/>
<dbReference type="RefSeq" id="WP_154757269.1">
    <property type="nucleotide sequence ID" value="NZ_WMBA01000017.1"/>
</dbReference>